<proteinExistence type="predicted"/>
<keyword evidence="2" id="KW-1185">Reference proteome</keyword>
<name>G0NDB6_CAEBE</name>
<dbReference type="AlphaFoldDB" id="G0NDB6"/>
<evidence type="ECO:0000313" key="1">
    <source>
        <dbReference type="EMBL" id="EGT58312.1"/>
    </source>
</evidence>
<reference evidence="2" key="1">
    <citation type="submission" date="2011-07" db="EMBL/GenBank/DDBJ databases">
        <authorList>
            <consortium name="Caenorhabditis brenneri Sequencing and Analysis Consortium"/>
            <person name="Wilson R.K."/>
        </authorList>
    </citation>
    <scope>NUCLEOTIDE SEQUENCE [LARGE SCALE GENOMIC DNA]</scope>
    <source>
        <strain evidence="2">PB2801</strain>
    </source>
</reference>
<accession>G0NDB6</accession>
<dbReference type="Proteomes" id="UP000008068">
    <property type="component" value="Unassembled WGS sequence"/>
</dbReference>
<evidence type="ECO:0000313" key="2">
    <source>
        <dbReference type="Proteomes" id="UP000008068"/>
    </source>
</evidence>
<organism evidence="2">
    <name type="scientific">Caenorhabditis brenneri</name>
    <name type="common">Nematode worm</name>
    <dbReference type="NCBI Taxonomy" id="135651"/>
    <lineage>
        <taxon>Eukaryota</taxon>
        <taxon>Metazoa</taxon>
        <taxon>Ecdysozoa</taxon>
        <taxon>Nematoda</taxon>
        <taxon>Chromadorea</taxon>
        <taxon>Rhabditida</taxon>
        <taxon>Rhabditina</taxon>
        <taxon>Rhabditomorpha</taxon>
        <taxon>Rhabditoidea</taxon>
        <taxon>Rhabditidae</taxon>
        <taxon>Peloderinae</taxon>
        <taxon>Caenorhabditis</taxon>
    </lineage>
</organism>
<dbReference type="InParanoid" id="G0NDB6"/>
<dbReference type="EMBL" id="GL379867">
    <property type="protein sequence ID" value="EGT58312.1"/>
    <property type="molecule type" value="Genomic_DNA"/>
</dbReference>
<dbReference type="HOGENOM" id="CLU_1300659_0_0_1"/>
<sequence>MVHGCCRERHAGIGNPEHHHHSPRRRRTVRGKSWFHLQPVCSMVEPIINWLDRILFGRAWIYPIIWDDANDTLRELGPQTILLQHMGVERRGHLQIEDMGPAIRGLRMEHFELHHGIILQCGVFVRLLEYEGMMDSWPRLTATNERQNVVLQWHRENDDARIASRQCPVCLGDYGDVHVPTIIIVEQEVDPSESVVPLSRCPLNPLSVRSSC</sequence>
<protein>
    <submittedName>
        <fullName evidence="1">Uncharacterized protein</fullName>
    </submittedName>
</protein>
<gene>
    <name evidence="1" type="ORF">CAEBREN_18249</name>
</gene>